<dbReference type="AlphaFoldDB" id="A0A0H5Q6C5"/>
<keyword evidence="2" id="KW-0614">Plasmid</keyword>
<reference evidence="2" key="2">
    <citation type="submission" date="2015-07" db="EMBL/GenBank/DDBJ databases">
        <title>Plasmids, circular viruses and viroids from rat gut.</title>
        <authorList>
            <person name="Jorgensen T.J."/>
            <person name="Hansen M.A."/>
            <person name="Xu Z."/>
            <person name="Tabak M.A."/>
            <person name="Sorensen S.J."/>
            <person name="Hansen L.H."/>
        </authorList>
    </citation>
    <scope>NUCLEOTIDE SEQUENCE</scope>
    <source>
        <plasmid evidence="2">pRGFK1655</plasmid>
    </source>
</reference>
<dbReference type="EMBL" id="LN854160">
    <property type="protein sequence ID" value="CRY97591.1"/>
    <property type="molecule type" value="Genomic_DNA"/>
</dbReference>
<dbReference type="InterPro" id="IPR056906">
    <property type="entry name" value="ORF2/G2P_dom"/>
</dbReference>
<feature type="domain" description="Replication-associated protein ORF2/G2P" evidence="1">
    <location>
        <begin position="79"/>
        <end position="204"/>
    </location>
</feature>
<dbReference type="Pfam" id="PF23343">
    <property type="entry name" value="REP_ORF2-G2P"/>
    <property type="match status" value="1"/>
</dbReference>
<proteinExistence type="predicted"/>
<sequence>MPLKDVKYKRDQTILKVYGYGENKKIKVIRMNWLRTAGVEDDEEYRAERGSVNDFKLEENIQRAKNTIFELAFCNPWDWFFTGTLDPKKYDRTNLDKFHKDLTDWFREYGRYHKIKIKFLLVPELHTDGISWHIHGFLRGLPKEHLKQFVIGDVMGKALAEKVKKGDVVYNWLPYAKKFGFCDLESIRNAEAVSKYIMKYINKNLATSVKELNAHLYYHSRRLNKAEVIKKGAMAATITPTYENEYCSVAWLDYSEELLQELSSSFVDIDYYNTREHRLSR</sequence>
<reference evidence="2" key="1">
    <citation type="submission" date="2015-06" db="EMBL/GenBank/DDBJ databases">
        <authorList>
            <person name="Joergensen T."/>
        </authorList>
    </citation>
    <scope>NUCLEOTIDE SEQUENCE</scope>
    <source>
        <plasmid evidence="2">pRGFK1655</plasmid>
    </source>
</reference>
<accession>A0A0H5Q6C5</accession>
<evidence type="ECO:0000313" key="2">
    <source>
        <dbReference type="EMBL" id="CRY97591.1"/>
    </source>
</evidence>
<protein>
    <recommendedName>
        <fullName evidence="1">Replication-associated protein ORF2/G2P domain-containing protein</fullName>
    </recommendedName>
</protein>
<geneLocation type="plasmid" evidence="2">
    <name>pRGFK1655</name>
</geneLocation>
<evidence type="ECO:0000259" key="1">
    <source>
        <dbReference type="Pfam" id="PF23343"/>
    </source>
</evidence>
<organism evidence="2">
    <name type="scientific">uncultured prokaryote</name>
    <dbReference type="NCBI Taxonomy" id="198431"/>
    <lineage>
        <taxon>unclassified sequences</taxon>
        <taxon>environmental samples</taxon>
    </lineage>
</organism>
<name>A0A0H5Q6C5_9ZZZZ</name>